<name>A0A6B2LHZ1_9EUKA</name>
<keyword evidence="3 7" id="KW-0812">Transmembrane</keyword>
<proteinExistence type="inferred from homology"/>
<dbReference type="InterPro" id="IPR015720">
    <property type="entry name" value="Emp24-like"/>
</dbReference>
<dbReference type="AlphaFoldDB" id="A0A6B2LHZ1"/>
<protein>
    <recommendedName>
        <fullName evidence="9">GOLD domain-containing protein</fullName>
    </recommendedName>
</protein>
<keyword evidence="5 8" id="KW-1133">Transmembrane helix</keyword>
<evidence type="ECO:0000259" key="9">
    <source>
        <dbReference type="PROSITE" id="PS50866"/>
    </source>
</evidence>
<dbReference type="PROSITE" id="PS50866">
    <property type="entry name" value="GOLD"/>
    <property type="match status" value="1"/>
</dbReference>
<dbReference type="EMBL" id="GIBP01007714">
    <property type="protein sequence ID" value="NDV36683.1"/>
    <property type="molecule type" value="Transcribed_RNA"/>
</dbReference>
<accession>A0A6B2LHZ1</accession>
<evidence type="ECO:0000313" key="10">
    <source>
        <dbReference type="EMBL" id="NDV36683.1"/>
    </source>
</evidence>
<evidence type="ECO:0000256" key="4">
    <source>
        <dbReference type="ARBA" id="ARBA00022729"/>
    </source>
</evidence>
<dbReference type="GO" id="GO:0016020">
    <property type="term" value="C:membrane"/>
    <property type="evidence" value="ECO:0007669"/>
    <property type="project" value="UniProtKB-SubCell"/>
</dbReference>
<dbReference type="PANTHER" id="PTHR22811">
    <property type="entry name" value="TRANSMEMBRANE EMP24 DOMAIN-CONTAINING PROTEIN"/>
    <property type="match status" value="1"/>
</dbReference>
<comment type="subcellular location">
    <subcellularLocation>
        <location evidence="1 7">Membrane</location>
        <topology evidence="1 7">Single-pass type I membrane protein</topology>
    </subcellularLocation>
</comment>
<evidence type="ECO:0000256" key="1">
    <source>
        <dbReference type="ARBA" id="ARBA00004479"/>
    </source>
</evidence>
<evidence type="ECO:0000256" key="2">
    <source>
        <dbReference type="ARBA" id="ARBA00007104"/>
    </source>
</evidence>
<evidence type="ECO:0000256" key="3">
    <source>
        <dbReference type="ARBA" id="ARBA00022692"/>
    </source>
</evidence>
<keyword evidence="4" id="KW-0732">Signal</keyword>
<reference evidence="10" key="1">
    <citation type="journal article" date="2020" name="J. Eukaryot. Microbiol.">
        <title>De novo Sequencing, Assembly and Annotation of the Transcriptome for the Free-Living Testate Amoeba Arcella intermedia.</title>
        <authorList>
            <person name="Ribeiro G.M."/>
            <person name="Porfirio-Sousa A.L."/>
            <person name="Maurer-Alcala X.X."/>
            <person name="Katz L.A."/>
            <person name="Lahr D.J.G."/>
        </authorList>
    </citation>
    <scope>NUCLEOTIDE SEQUENCE</scope>
</reference>
<sequence length="210" mass="24019">MYVVMQEGKARCLRVEVPMDTLIVGEFESFPLIGEPLGSSNPYAQVDPSSLQTLFYQRPFGIEVTIKGSQEEIISQKVYPPSSRFALSAPVGGEYGICFVTNTTAWYNPLRFKMEIILQTGAEAVDYDDVASKEHLDALQLEARKLNDRAHGIRNEMAYQKQREEDFRSTSESTNTRAMWWSVYQIVIVLASVYFQLKHLKGFFRKKKLI</sequence>
<evidence type="ECO:0000256" key="7">
    <source>
        <dbReference type="RuleBase" id="RU003827"/>
    </source>
</evidence>
<evidence type="ECO:0000256" key="5">
    <source>
        <dbReference type="ARBA" id="ARBA00022989"/>
    </source>
</evidence>
<feature type="domain" description="GOLD" evidence="9">
    <location>
        <begin position="10"/>
        <end position="116"/>
    </location>
</feature>
<feature type="transmembrane region" description="Helical" evidence="8">
    <location>
        <begin position="178"/>
        <end position="197"/>
    </location>
</feature>
<evidence type="ECO:0000256" key="6">
    <source>
        <dbReference type="ARBA" id="ARBA00023136"/>
    </source>
</evidence>
<dbReference type="SMART" id="SM01190">
    <property type="entry name" value="EMP24_GP25L"/>
    <property type="match status" value="1"/>
</dbReference>
<organism evidence="10">
    <name type="scientific">Arcella intermedia</name>
    <dbReference type="NCBI Taxonomy" id="1963864"/>
    <lineage>
        <taxon>Eukaryota</taxon>
        <taxon>Amoebozoa</taxon>
        <taxon>Tubulinea</taxon>
        <taxon>Elardia</taxon>
        <taxon>Arcellinida</taxon>
        <taxon>Sphaerothecina</taxon>
        <taxon>Arcellidae</taxon>
        <taxon>Arcella</taxon>
    </lineage>
</organism>
<dbReference type="InterPro" id="IPR009038">
    <property type="entry name" value="GOLD_dom"/>
</dbReference>
<dbReference type="Pfam" id="PF01105">
    <property type="entry name" value="EMP24_GP25L"/>
    <property type="match status" value="1"/>
</dbReference>
<comment type="similarity">
    <text evidence="2 7">Belongs to the EMP24/GP25L family.</text>
</comment>
<keyword evidence="6 8" id="KW-0472">Membrane</keyword>
<evidence type="ECO:0000256" key="8">
    <source>
        <dbReference type="SAM" id="Phobius"/>
    </source>
</evidence>